<comment type="caution">
    <text evidence="1">The sequence shown here is derived from an EMBL/GenBank/DDBJ whole genome shotgun (WGS) entry which is preliminary data.</text>
</comment>
<dbReference type="EMBL" id="BTPD01000011">
    <property type="protein sequence ID" value="GMQ30727.1"/>
    <property type="molecule type" value="Genomic_DNA"/>
</dbReference>
<sequence>MIPVLVYVKASALGKLRTVKKSTLYQFDMIAHQVGIKELSCRVILHIRPMINSPAVI</sequence>
<dbReference type="Proteomes" id="UP001338309">
    <property type="component" value="Unassembled WGS sequence"/>
</dbReference>
<reference evidence="1 2" key="1">
    <citation type="submission" date="2023-08" db="EMBL/GenBank/DDBJ databases">
        <title>Draft genome sequence of Algoriphagus confluentis.</title>
        <authorList>
            <person name="Takatani N."/>
            <person name="Hosokawa M."/>
            <person name="Sawabe T."/>
        </authorList>
    </citation>
    <scope>NUCLEOTIDE SEQUENCE [LARGE SCALE GENOMIC DNA]</scope>
    <source>
        <strain evidence="1 2">NBRC 111222</strain>
    </source>
</reference>
<name>A0ABQ6PVF9_9BACT</name>
<proteinExistence type="predicted"/>
<protein>
    <submittedName>
        <fullName evidence="1">Uncharacterized protein</fullName>
    </submittedName>
</protein>
<evidence type="ECO:0000313" key="2">
    <source>
        <dbReference type="Proteomes" id="UP001338309"/>
    </source>
</evidence>
<organism evidence="1 2">
    <name type="scientific">Algoriphagus confluentis</name>
    <dbReference type="NCBI Taxonomy" id="1697556"/>
    <lineage>
        <taxon>Bacteria</taxon>
        <taxon>Pseudomonadati</taxon>
        <taxon>Bacteroidota</taxon>
        <taxon>Cytophagia</taxon>
        <taxon>Cytophagales</taxon>
        <taxon>Cyclobacteriaceae</taxon>
        <taxon>Algoriphagus</taxon>
    </lineage>
</organism>
<keyword evidence="2" id="KW-1185">Reference proteome</keyword>
<evidence type="ECO:0000313" key="1">
    <source>
        <dbReference type="EMBL" id="GMQ30727.1"/>
    </source>
</evidence>
<accession>A0ABQ6PVF9</accession>
<gene>
    <name evidence="1" type="ORF">Aconfl_33700</name>
</gene>